<proteinExistence type="predicted"/>
<reference evidence="1" key="1">
    <citation type="submission" date="2025-08" db="UniProtKB">
        <authorList>
            <consortium name="Ensembl"/>
        </authorList>
    </citation>
    <scope>IDENTIFICATION</scope>
</reference>
<gene>
    <name evidence="1" type="primary">CDPF1</name>
</gene>
<evidence type="ECO:0000313" key="2">
    <source>
        <dbReference type="Proteomes" id="UP000694402"/>
    </source>
</evidence>
<organism evidence="1 2">
    <name type="scientific">Oncorhynchus tshawytscha</name>
    <name type="common">Chinook salmon</name>
    <name type="synonym">Salmo tshawytscha</name>
    <dbReference type="NCBI Taxonomy" id="74940"/>
    <lineage>
        <taxon>Eukaryota</taxon>
        <taxon>Metazoa</taxon>
        <taxon>Chordata</taxon>
        <taxon>Craniata</taxon>
        <taxon>Vertebrata</taxon>
        <taxon>Euteleostomi</taxon>
        <taxon>Actinopterygii</taxon>
        <taxon>Neopterygii</taxon>
        <taxon>Teleostei</taxon>
        <taxon>Protacanthopterygii</taxon>
        <taxon>Salmoniformes</taxon>
        <taxon>Salmonidae</taxon>
        <taxon>Salmoninae</taxon>
        <taxon>Oncorhynchus</taxon>
    </lineage>
</organism>
<reference evidence="1" key="2">
    <citation type="submission" date="2025-09" db="UniProtKB">
        <authorList>
            <consortium name="Ensembl"/>
        </authorList>
    </citation>
    <scope>IDENTIFICATION</scope>
</reference>
<dbReference type="AlphaFoldDB" id="A0A8C8CC02"/>
<name>A0A8C8CC02_ONCTS</name>
<accession>A0A8C8CC02</accession>
<dbReference type="Ensembl" id="ENSOTST00005006664.2">
    <property type="protein sequence ID" value="ENSOTSP00005005996.2"/>
    <property type="gene ID" value="ENSOTSG00005003478.2"/>
</dbReference>
<sequence>MLLEFCALTCDLFSSFPEAVSVCVCGFLTLSHSSFYLVWYPYCPSYQPTPFDCPLCSSSCPLDCPLCSSSCPLDCPLCSSYFRLSSLGAPSASIIQRLSEIASLEGETVRQEKIKKIKKNRRQDS</sequence>
<keyword evidence="2" id="KW-1185">Reference proteome</keyword>
<dbReference type="Proteomes" id="UP000694402">
    <property type="component" value="Unassembled WGS sequence"/>
</dbReference>
<evidence type="ECO:0000313" key="1">
    <source>
        <dbReference type="Ensembl" id="ENSOTSP00005005996.2"/>
    </source>
</evidence>
<protein>
    <submittedName>
        <fullName evidence="1">Uncharacterized protein</fullName>
    </submittedName>
</protein>